<organism evidence="1 2">
    <name type="scientific">Lactuca sativa</name>
    <name type="common">Garden lettuce</name>
    <dbReference type="NCBI Taxonomy" id="4236"/>
    <lineage>
        <taxon>Eukaryota</taxon>
        <taxon>Viridiplantae</taxon>
        <taxon>Streptophyta</taxon>
        <taxon>Embryophyta</taxon>
        <taxon>Tracheophyta</taxon>
        <taxon>Spermatophyta</taxon>
        <taxon>Magnoliopsida</taxon>
        <taxon>eudicotyledons</taxon>
        <taxon>Gunneridae</taxon>
        <taxon>Pentapetalae</taxon>
        <taxon>asterids</taxon>
        <taxon>campanulids</taxon>
        <taxon>Asterales</taxon>
        <taxon>Asteraceae</taxon>
        <taxon>Cichorioideae</taxon>
        <taxon>Cichorieae</taxon>
        <taxon>Lactucinae</taxon>
        <taxon>Lactuca</taxon>
    </lineage>
</organism>
<gene>
    <name evidence="1" type="ORF">LSAT_V11C900474460</name>
</gene>
<proteinExistence type="predicted"/>
<dbReference type="AlphaFoldDB" id="A0A9R1UI61"/>
<sequence>MYEDLVTYSTTWLRLFILNNLLSKSRFRPLYASNLTSPDLRALHLRPPAPPFISLEWPEASLGLGRRPHVKAPAIKPSLCPGTSSVALVNLVKFSLTVSPSFYLQPMIEYKSPLYLRNRVKFVRNKYFNCPKLYMLPGRSVLNHIPALPSRIVGKSLSVVILLCLGFRNPRAPGRWRCYATRQAVWNGQGLAGRMLVVGMGRLMSGWTIGVSFVQGDYWAQVTGNVGLWWREIRLLQLEVLGKPLYGLSPFGSTVVSRKPLVFLPPS</sequence>
<dbReference type="Proteomes" id="UP000235145">
    <property type="component" value="Unassembled WGS sequence"/>
</dbReference>
<protein>
    <submittedName>
        <fullName evidence="1">Uncharacterized protein</fullName>
    </submittedName>
</protein>
<accession>A0A9R1UI61</accession>
<keyword evidence="2" id="KW-1185">Reference proteome</keyword>
<dbReference type="EMBL" id="NBSK02000009">
    <property type="protein sequence ID" value="KAJ0187925.1"/>
    <property type="molecule type" value="Genomic_DNA"/>
</dbReference>
<name>A0A9R1UI61_LACSA</name>
<reference evidence="1 2" key="1">
    <citation type="journal article" date="2017" name="Nat. Commun.">
        <title>Genome assembly with in vitro proximity ligation data and whole-genome triplication in lettuce.</title>
        <authorList>
            <person name="Reyes-Chin-Wo S."/>
            <person name="Wang Z."/>
            <person name="Yang X."/>
            <person name="Kozik A."/>
            <person name="Arikit S."/>
            <person name="Song C."/>
            <person name="Xia L."/>
            <person name="Froenicke L."/>
            <person name="Lavelle D.O."/>
            <person name="Truco M.J."/>
            <person name="Xia R."/>
            <person name="Zhu S."/>
            <person name="Xu C."/>
            <person name="Xu H."/>
            <person name="Xu X."/>
            <person name="Cox K."/>
            <person name="Korf I."/>
            <person name="Meyers B.C."/>
            <person name="Michelmore R.W."/>
        </authorList>
    </citation>
    <scope>NUCLEOTIDE SEQUENCE [LARGE SCALE GENOMIC DNA]</scope>
    <source>
        <strain evidence="2">cv. Salinas</strain>
        <tissue evidence="1">Seedlings</tissue>
    </source>
</reference>
<comment type="caution">
    <text evidence="1">The sequence shown here is derived from an EMBL/GenBank/DDBJ whole genome shotgun (WGS) entry which is preliminary data.</text>
</comment>
<evidence type="ECO:0000313" key="1">
    <source>
        <dbReference type="EMBL" id="KAJ0187925.1"/>
    </source>
</evidence>
<evidence type="ECO:0000313" key="2">
    <source>
        <dbReference type="Proteomes" id="UP000235145"/>
    </source>
</evidence>